<feature type="region of interest" description="Disordered" evidence="1">
    <location>
        <begin position="223"/>
        <end position="323"/>
    </location>
</feature>
<dbReference type="GO" id="GO:0005815">
    <property type="term" value="C:microtubule organizing center"/>
    <property type="evidence" value="ECO:0007669"/>
    <property type="project" value="TreeGrafter"/>
</dbReference>
<dbReference type="PANTHER" id="PTHR14362">
    <property type="entry name" value="COILED-COIL DOMAIN-CONTAINING PROTEIN 81"/>
    <property type="match status" value="1"/>
</dbReference>
<reference evidence="3" key="1">
    <citation type="submission" date="2019-09" db="EMBL/GenBank/DDBJ databases">
        <title>The Mitochondrial Proteome of the Jakobid, Andalucia godoyi, a Protist With the Most Gene-Rich and Bacteria-Like Mitochondrial Genome.</title>
        <authorList>
            <person name="Gray M.W."/>
            <person name="Burger G."/>
            <person name="Derelle R."/>
            <person name="Klimes V."/>
            <person name="Leger M."/>
            <person name="Sarrasin M."/>
            <person name="Vlcek C."/>
            <person name="Roger A.J."/>
            <person name="Elias M."/>
            <person name="Lang B.F."/>
        </authorList>
    </citation>
    <scope>NUCLEOTIDE SEQUENCE</scope>
    <source>
        <strain evidence="3">And28</strain>
    </source>
</reference>
<dbReference type="InterPro" id="IPR028034">
    <property type="entry name" value="HU-CCDC81"/>
</dbReference>
<dbReference type="Pfam" id="PF14908">
    <property type="entry name" value="HU-CCDC81_euk_1"/>
    <property type="match status" value="1"/>
</dbReference>
<evidence type="ECO:0000313" key="4">
    <source>
        <dbReference type="Proteomes" id="UP000799049"/>
    </source>
</evidence>
<gene>
    <name evidence="3" type="ORF">ANDGO_04163</name>
</gene>
<comment type="caution">
    <text evidence="3">The sequence shown here is derived from an EMBL/GenBank/DDBJ whole genome shotgun (WGS) entry which is preliminary data.</text>
</comment>
<evidence type="ECO:0000313" key="3">
    <source>
        <dbReference type="EMBL" id="KAF0852818.1"/>
    </source>
</evidence>
<dbReference type="Proteomes" id="UP000799049">
    <property type="component" value="Unassembled WGS sequence"/>
</dbReference>
<accession>A0A8K0AHW0</accession>
<feature type="region of interest" description="Disordered" evidence="1">
    <location>
        <begin position="493"/>
        <end position="557"/>
    </location>
</feature>
<dbReference type="PANTHER" id="PTHR14362:SF2">
    <property type="entry name" value="COILED-COIL DOMAIN-CONTAINING PROTEIN 81"/>
    <property type="match status" value="1"/>
</dbReference>
<feature type="region of interest" description="Disordered" evidence="1">
    <location>
        <begin position="390"/>
        <end position="448"/>
    </location>
</feature>
<feature type="compositionally biased region" description="Low complexity" evidence="1">
    <location>
        <begin position="391"/>
        <end position="407"/>
    </location>
</feature>
<feature type="compositionally biased region" description="Polar residues" evidence="1">
    <location>
        <begin position="416"/>
        <end position="430"/>
    </location>
</feature>
<feature type="compositionally biased region" description="Basic and acidic residues" evidence="1">
    <location>
        <begin position="716"/>
        <end position="731"/>
    </location>
</feature>
<feature type="compositionally biased region" description="Low complexity" evidence="1">
    <location>
        <begin position="223"/>
        <end position="243"/>
    </location>
</feature>
<evidence type="ECO:0000259" key="2">
    <source>
        <dbReference type="Pfam" id="PF14908"/>
    </source>
</evidence>
<dbReference type="EMBL" id="VRVR01000015">
    <property type="protein sequence ID" value="KAF0852818.1"/>
    <property type="molecule type" value="Genomic_DNA"/>
</dbReference>
<dbReference type="InterPro" id="IPR026295">
    <property type="entry name" value="CCD81"/>
</dbReference>
<feature type="compositionally biased region" description="Polar residues" evidence="1">
    <location>
        <begin position="304"/>
        <end position="319"/>
    </location>
</feature>
<feature type="region of interest" description="Disordered" evidence="1">
    <location>
        <begin position="710"/>
        <end position="731"/>
    </location>
</feature>
<dbReference type="AlphaFoldDB" id="A0A8K0AHW0"/>
<feature type="domain" description="CCDC81 HU" evidence="2">
    <location>
        <begin position="22"/>
        <end position="89"/>
    </location>
</feature>
<protein>
    <submittedName>
        <fullName evidence="3">Putative mitochondrial protein</fullName>
    </submittedName>
</protein>
<feature type="compositionally biased region" description="Basic and acidic residues" evidence="1">
    <location>
        <begin position="505"/>
        <end position="539"/>
    </location>
</feature>
<organism evidence="3 4">
    <name type="scientific">Andalucia godoyi</name>
    <name type="common">Flagellate</name>
    <dbReference type="NCBI Taxonomy" id="505711"/>
    <lineage>
        <taxon>Eukaryota</taxon>
        <taxon>Discoba</taxon>
        <taxon>Jakobida</taxon>
        <taxon>Andalucina</taxon>
        <taxon>Andaluciidae</taxon>
        <taxon>Andalucia</taxon>
    </lineage>
</organism>
<name>A0A8K0AHW0_ANDGO</name>
<dbReference type="OrthoDB" id="414368at2759"/>
<sequence>MVSLSQIFHKIAARPGRARGATTGSLKVLWDAIGASVHKFMLNGKAVLLPDFGTFTFQVTNVPAGDLGQMTTRVPHFSPAESFCEKYSVAAAHMDSAAPVAPLSFFAVASAAKLSQGFCQNAWSDIVEAIGQACANGELVSIDAGFVTLFLCTAKTSAKFNASFLENLAQVDAAENGPTATHGAAVFALAAQARNLRIAYGTNPVPQSSSTTTAAAAAAAAATTTTTNSARPSSATSRPSSASKKQPIHSSAGVPQPQLPARPSSAIKRHDFAAERPSSAKFRPPSANGRPMSARSYAHDQRDTTTVAKASNSKSSHINNDNDKKIKQMADKIKKHSQPDILVVDHNDYAVDERTGEPIGDVPMLTSEREETANEFEATGDVPLLFEEKQAQQAQSSNAAANRPSSSGSGMPKRPVSTQSQQYRPSSYASNRHDENNRPTSHGSFDSIPASKERSALLKQHIQSLYRSQWDDQIREREEKKLREKELEHDMVKRSFLETSQTENAEQKKQQAWRDAEREIMVENRRRAELDRQRRREDNAPQPVGSVLPQDDSWATTSPAAKAFAITEKREEINRAWNDQVEDRRNREREERELEDAFMMDLISKTQEAAVAERQDGLLQKKKIQETQASFYDRQIRERDPVPPKFVESVDIFGAANKKHVAALRKLQRPNSAASSASLQEYGNDPRSIAMEEAARKRAESQRVAKALLEQQRQQEQAEKARREAELAETQQRLRAEQEEIEVEKERDRLAKKMTQDYWKQQWDRQQKEKVALQHAHADPSSKTFIVGIGESTEQEDRALQIALNENPGVKKISTKTRAIYGW</sequence>
<evidence type="ECO:0000256" key="1">
    <source>
        <dbReference type="SAM" id="MobiDB-lite"/>
    </source>
</evidence>
<proteinExistence type="predicted"/>
<keyword evidence="4" id="KW-1185">Reference proteome</keyword>